<dbReference type="RefSeq" id="WP_076625969.1">
    <property type="nucleotide sequence ID" value="NZ_BMEW01000010.1"/>
</dbReference>
<dbReference type="Proteomes" id="UP000186559">
    <property type="component" value="Plasmid pTPRO6"/>
</dbReference>
<name>A0A1U7DE66_9RHOB</name>
<gene>
    <name evidence="1" type="ORF">Ga0080559_TMP5235</name>
</gene>
<geneLocation type="plasmid" evidence="2">
    <name>ptpro6</name>
</geneLocation>
<protein>
    <submittedName>
        <fullName evidence="1">Uncharacterized protein</fullName>
    </submittedName>
</protein>
<reference evidence="1 2" key="1">
    <citation type="submission" date="2016-03" db="EMBL/GenBank/DDBJ databases">
        <title>Deep-sea bacteria in the southern Pacific.</title>
        <authorList>
            <person name="Tang K."/>
        </authorList>
    </citation>
    <scope>NUCLEOTIDE SEQUENCE [LARGE SCALE GENOMIC DNA]</scope>
    <source>
        <strain evidence="1 2">JLT2016</strain>
        <plasmid evidence="2">Plasmid ptpro6</plasmid>
    </source>
</reference>
<accession>A0A1U7DE66</accession>
<dbReference type="AlphaFoldDB" id="A0A1U7DE66"/>
<sequence length="109" mass="12589">MRSFFRYATACHVHRRNMTIPLPDSAGLHILHCHALAMDAVEYFDTKAHWQTFHQRLCDQYADFYVMARINMDNVFSAYGDRGLGTYSVQELANSSEGYIGPRWWPLGA</sequence>
<organism evidence="1 2">
    <name type="scientific">Salipiger profundus</name>
    <dbReference type="NCBI Taxonomy" id="1229727"/>
    <lineage>
        <taxon>Bacteria</taxon>
        <taxon>Pseudomonadati</taxon>
        <taxon>Pseudomonadota</taxon>
        <taxon>Alphaproteobacteria</taxon>
        <taxon>Rhodobacterales</taxon>
        <taxon>Roseobacteraceae</taxon>
        <taxon>Salipiger</taxon>
    </lineage>
</organism>
<dbReference type="KEGG" id="tpro:Ga0080559_TMP5235"/>
<proteinExistence type="predicted"/>
<keyword evidence="2" id="KW-1185">Reference proteome</keyword>
<evidence type="ECO:0000313" key="2">
    <source>
        <dbReference type="Proteomes" id="UP000186559"/>
    </source>
</evidence>
<evidence type="ECO:0000313" key="1">
    <source>
        <dbReference type="EMBL" id="APX26335.1"/>
    </source>
</evidence>
<keyword evidence="1" id="KW-0614">Plasmid</keyword>
<dbReference type="EMBL" id="CP014802">
    <property type="protein sequence ID" value="APX26335.1"/>
    <property type="molecule type" value="Genomic_DNA"/>
</dbReference>